<feature type="transmembrane region" description="Helical" evidence="12">
    <location>
        <begin position="1114"/>
        <end position="1138"/>
    </location>
</feature>
<dbReference type="EC" id="2.4.1.16" evidence="2"/>
<evidence type="ECO:0000256" key="5">
    <source>
        <dbReference type="ARBA" id="ARBA00022679"/>
    </source>
</evidence>
<evidence type="ECO:0000256" key="3">
    <source>
        <dbReference type="ARBA" id="ARBA00022475"/>
    </source>
</evidence>
<evidence type="ECO:0000256" key="10">
    <source>
        <dbReference type="ARBA" id="ARBA00048014"/>
    </source>
</evidence>
<dbReference type="PANTHER" id="PTHR22914:SF16">
    <property type="entry name" value="CHITIN SYNTHASE 3"/>
    <property type="match status" value="1"/>
</dbReference>
<evidence type="ECO:0000256" key="7">
    <source>
        <dbReference type="ARBA" id="ARBA00022989"/>
    </source>
</evidence>
<feature type="compositionally biased region" description="Polar residues" evidence="11">
    <location>
        <begin position="1331"/>
        <end position="1355"/>
    </location>
</feature>
<evidence type="ECO:0000256" key="1">
    <source>
        <dbReference type="ARBA" id="ARBA00004651"/>
    </source>
</evidence>
<keyword evidence="15" id="KW-1185">Reference proteome</keyword>
<feature type="compositionally biased region" description="Basic and acidic residues" evidence="11">
    <location>
        <begin position="103"/>
        <end position="114"/>
    </location>
</feature>
<dbReference type="Pfam" id="PF22997">
    <property type="entry name" value="CHS4"/>
    <property type="match status" value="1"/>
</dbReference>
<evidence type="ECO:0000259" key="13">
    <source>
        <dbReference type="Pfam" id="PF22997"/>
    </source>
</evidence>
<dbReference type="PANTHER" id="PTHR22914">
    <property type="entry name" value="CHITIN SYNTHASE"/>
    <property type="match status" value="1"/>
</dbReference>
<sequence length="1453" mass="160319">MDYREQRPPRAARPSSQQPPQSHPSSPQTSYPDERQYTRPQLQPHDGSRGGVSFQATERGDRQGSVDPHRQRNMPSPYLNSPNPADAESGFDPSRVARKKSLVKPDREKIEPGHRQWHYRSHAAQLEAEGEGKLGVLPSTTGNTPHRGHLRRGRSLLGREEDVHESGLAIFKRGATLRRKRTHSNGSTPPEAPSSSKRSCFSYMGPGPGGPWMTYCWILTCCVPPFLLRSCGIRSPEQQRAWREKMGLLSIILVLMAGVGFLTFGFTEAVCGKPPNRFPGTDIGNSSIVVHGYDYDFSNFKHPRAGESFDGNTNPLIQGGWGLAGNDASFLFQNVNQNCLGIITKAGSSSISGSGNTLDWYFPCNIHDSKPGTNLSNYEFGTNCHLTSGARSQFQSIQPEGQVYYTWSDVRNQDRNLAVFESAVLDLDLLKWLSKAQVSYPAIFDSMANKDGTFNGKDLTMMFLRTNNRTLGRCLEDIVRVGFIDTNSIGCVASSVVLYVSLVFIIGVVAIRFIMAVMFQWFFSWKLGNFPRETYEQRMQRSAEIENWTNDIYRPAPSEYRPNVGKNGLGKGGKKNFLPSYSRFTPSENKLKMGGMGGRPTTAYGMLDSSSSSNWKRGTVYSSSPKSGQRGSESPNPNRNSRSTTSFGDSKTAFADNPCPFPLYNVVPQPPPDYEPFNFPLAHTICLVTAYSESVEGLRTTLDSLATTDYPNSHKLILVIADGMVKGAGNTLTTPEICLGMMKELIIPANEVEPHSYVAIADGHKRHNMAKVYAGFYDYDDATTERSKQQRVPIVLVAKCGNPLEGNDAKPGNRGKRDSQIVLMAFLQKVMFDERMTTFEYEFFNSIWRVTGVSPDRYELVLCVDADTKVFPDSLTRMVSCMVHDEEIMGLCGETKIANKAETFVTMMQVFEYYISHHMTKAFESMFGGVTCLPGCFSMYRIKAPKGDTGYWVPILANPDIVEHYSENVVDTLHKKNLLLLGEDRYLTTLMLKTFPKRKNMFCPQAVCKTVVPDTFRVLLSQRRRWINSTIHNLAELLLVRDLCGTFCFSMQFVVGMELAGTLVLPAAISFTIYLIVVSIIPGGANTTIPLVLLGIVLGLPGILIVVTSRKLAYIGWMLVYLLSLPIWNGILPAYAFWHFDDFSWGQTRQVAGDKTEENHGDKEGEFDSTHIVMKRWAEFERDRRWKTGTQSRDSMYKTDSSNRYSLASNSDTWHPPTTGFDSSTVDSGNYPTNGSPRQRHDSNALLHLPAPLAVNRNAAASTPSVGGPSRSSEDAYLSDVGSSSHARLVPSPHSASQYSDSYESTTSSGGGRHEAPIPRMPPNVNVRTAPIQSGYGSSPDQYNPYGSPTSNLVSSPIGFDENGFSAEPEEMGSPMAGVGSGGYAASMASRGVRLTDSGPVPGPEGVRRVARPSGRRPSSQAPPQNRYSRNSGAYTLPPGAAAPQPYYGQGGV</sequence>
<proteinExistence type="predicted"/>
<evidence type="ECO:0000313" key="15">
    <source>
        <dbReference type="Proteomes" id="UP001556367"/>
    </source>
</evidence>
<comment type="caution">
    <text evidence="14">The sequence shown here is derived from an EMBL/GenBank/DDBJ whole genome shotgun (WGS) entry which is preliminary data.</text>
</comment>
<keyword evidence="6 12" id="KW-0812">Transmembrane</keyword>
<keyword evidence="4" id="KW-0328">Glycosyltransferase</keyword>
<evidence type="ECO:0000256" key="11">
    <source>
        <dbReference type="SAM" id="MobiDB-lite"/>
    </source>
</evidence>
<dbReference type="InterPro" id="IPR054295">
    <property type="entry name" value="CHS4-like_dom"/>
</dbReference>
<dbReference type="CDD" id="cd04190">
    <property type="entry name" value="Chitin_synth_C"/>
    <property type="match status" value="1"/>
</dbReference>
<protein>
    <recommendedName>
        <fullName evidence="2">chitin synthase</fullName>
        <ecNumber evidence="2">2.4.1.16</ecNumber>
    </recommendedName>
</protein>
<feature type="compositionally biased region" description="Basic and acidic residues" evidence="11">
    <location>
        <begin position="58"/>
        <end position="70"/>
    </location>
</feature>
<feature type="compositionally biased region" description="Polar residues" evidence="11">
    <location>
        <begin position="1417"/>
        <end position="1434"/>
    </location>
</feature>
<evidence type="ECO:0000256" key="2">
    <source>
        <dbReference type="ARBA" id="ARBA00012543"/>
    </source>
</evidence>
<feature type="transmembrane region" description="Helical" evidence="12">
    <location>
        <begin position="209"/>
        <end position="228"/>
    </location>
</feature>
<evidence type="ECO:0000256" key="6">
    <source>
        <dbReference type="ARBA" id="ARBA00022692"/>
    </source>
</evidence>
<feature type="compositionally biased region" description="Polar residues" evidence="11">
    <location>
        <begin position="1294"/>
        <end position="1308"/>
    </location>
</feature>
<feature type="transmembrane region" description="Helical" evidence="12">
    <location>
        <begin position="496"/>
        <end position="523"/>
    </location>
</feature>
<dbReference type="Proteomes" id="UP001556367">
    <property type="component" value="Unassembled WGS sequence"/>
</dbReference>
<feature type="transmembrane region" description="Helical" evidence="12">
    <location>
        <begin position="1059"/>
        <end position="1081"/>
    </location>
</feature>
<keyword evidence="9" id="KW-0325">Glycoprotein</keyword>
<dbReference type="InterPro" id="IPR004835">
    <property type="entry name" value="Chitin_synth"/>
</dbReference>
<reference evidence="15" key="1">
    <citation type="submission" date="2024-06" db="EMBL/GenBank/DDBJ databases">
        <title>Multi-omics analyses provide insights into the biosynthesis of the anticancer antibiotic pleurotin in Hohenbuehelia grisea.</title>
        <authorList>
            <person name="Weaver J.A."/>
            <person name="Alberti F."/>
        </authorList>
    </citation>
    <scope>NUCLEOTIDE SEQUENCE [LARGE SCALE GENOMIC DNA]</scope>
    <source>
        <strain evidence="15">T-177</strain>
    </source>
</reference>
<comment type="catalytic activity">
    <reaction evidence="10">
        <text>[(1-&gt;4)-N-acetyl-beta-D-glucosaminyl](n) + UDP-N-acetyl-alpha-D-glucosamine = [(1-&gt;4)-N-acetyl-beta-D-glucosaminyl](n+1) + UDP + H(+)</text>
        <dbReference type="Rhea" id="RHEA:16637"/>
        <dbReference type="Rhea" id="RHEA-COMP:9593"/>
        <dbReference type="Rhea" id="RHEA-COMP:9595"/>
        <dbReference type="ChEBI" id="CHEBI:15378"/>
        <dbReference type="ChEBI" id="CHEBI:17029"/>
        <dbReference type="ChEBI" id="CHEBI:57705"/>
        <dbReference type="ChEBI" id="CHEBI:58223"/>
        <dbReference type="EC" id="2.4.1.16"/>
    </reaction>
</comment>
<feature type="compositionally biased region" description="Low complexity" evidence="11">
    <location>
        <begin position="12"/>
        <end position="28"/>
    </location>
</feature>
<dbReference type="SUPFAM" id="SSF53448">
    <property type="entry name" value="Nucleotide-diphospho-sugar transferases"/>
    <property type="match status" value="1"/>
</dbReference>
<feature type="compositionally biased region" description="Polar residues" evidence="11">
    <location>
        <begin position="1189"/>
        <end position="1213"/>
    </location>
</feature>
<keyword evidence="8 12" id="KW-0472">Membrane</keyword>
<accession>A0ABR3J9M1</accession>
<evidence type="ECO:0000256" key="12">
    <source>
        <dbReference type="SAM" id="Phobius"/>
    </source>
</evidence>
<dbReference type="InterPro" id="IPR029044">
    <property type="entry name" value="Nucleotide-diphossugar_trans"/>
</dbReference>
<comment type="subcellular location">
    <subcellularLocation>
        <location evidence="1">Cell membrane</location>
        <topology evidence="1">Multi-pass membrane protein</topology>
    </subcellularLocation>
</comment>
<feature type="compositionally biased region" description="Polar residues" evidence="11">
    <location>
        <begin position="1220"/>
        <end position="1237"/>
    </location>
</feature>
<feature type="compositionally biased region" description="Polar residues" evidence="11">
    <location>
        <begin position="608"/>
        <end position="633"/>
    </location>
</feature>
<feature type="compositionally biased region" description="Low complexity" evidence="11">
    <location>
        <begin position="634"/>
        <end position="646"/>
    </location>
</feature>
<name>A0ABR3J9M1_9AGAR</name>
<dbReference type="Pfam" id="PF03142">
    <property type="entry name" value="Chitin_synth_2"/>
    <property type="match status" value="1"/>
</dbReference>
<keyword evidence="7 12" id="KW-1133">Transmembrane helix</keyword>
<keyword evidence="5" id="KW-0808">Transferase</keyword>
<feature type="region of interest" description="Disordered" evidence="11">
    <location>
        <begin position="174"/>
        <end position="199"/>
    </location>
</feature>
<dbReference type="EMBL" id="JASNQZ010000011">
    <property type="protein sequence ID" value="KAL0951986.1"/>
    <property type="molecule type" value="Genomic_DNA"/>
</dbReference>
<feature type="compositionally biased region" description="Low complexity" evidence="11">
    <location>
        <begin position="1438"/>
        <end position="1453"/>
    </location>
</feature>
<keyword evidence="3" id="KW-1003">Cell membrane</keyword>
<feature type="region of interest" description="Disordered" evidence="11">
    <location>
        <begin position="1260"/>
        <end position="1369"/>
    </location>
</feature>
<feature type="compositionally biased region" description="Polar residues" evidence="11">
    <location>
        <begin position="184"/>
        <end position="199"/>
    </location>
</feature>
<gene>
    <name evidence="14" type="ORF">HGRIS_008639</name>
</gene>
<evidence type="ECO:0000256" key="4">
    <source>
        <dbReference type="ARBA" id="ARBA00022676"/>
    </source>
</evidence>
<feature type="transmembrane region" description="Helical" evidence="12">
    <location>
        <begin position="248"/>
        <end position="267"/>
    </location>
</feature>
<evidence type="ECO:0000256" key="8">
    <source>
        <dbReference type="ARBA" id="ARBA00023136"/>
    </source>
</evidence>
<feature type="region of interest" description="Disordered" evidence="11">
    <location>
        <begin position="1390"/>
        <end position="1453"/>
    </location>
</feature>
<feature type="region of interest" description="Disordered" evidence="11">
    <location>
        <begin position="1"/>
        <end position="120"/>
    </location>
</feature>
<feature type="region of interest" description="Disordered" evidence="11">
    <location>
        <begin position="563"/>
        <end position="651"/>
    </location>
</feature>
<organism evidence="14 15">
    <name type="scientific">Hohenbuehelia grisea</name>
    <dbReference type="NCBI Taxonomy" id="104357"/>
    <lineage>
        <taxon>Eukaryota</taxon>
        <taxon>Fungi</taxon>
        <taxon>Dikarya</taxon>
        <taxon>Basidiomycota</taxon>
        <taxon>Agaricomycotina</taxon>
        <taxon>Agaricomycetes</taxon>
        <taxon>Agaricomycetidae</taxon>
        <taxon>Agaricales</taxon>
        <taxon>Pleurotineae</taxon>
        <taxon>Pleurotaceae</taxon>
        <taxon>Hohenbuehelia</taxon>
    </lineage>
</organism>
<evidence type="ECO:0000256" key="9">
    <source>
        <dbReference type="ARBA" id="ARBA00023180"/>
    </source>
</evidence>
<evidence type="ECO:0000313" key="14">
    <source>
        <dbReference type="EMBL" id="KAL0951986.1"/>
    </source>
</evidence>
<feature type="domain" description="Chitin synthase 4-like" evidence="13">
    <location>
        <begin position="403"/>
        <end position="483"/>
    </location>
</feature>
<dbReference type="Gene3D" id="3.90.550.10">
    <property type="entry name" value="Spore Coat Polysaccharide Biosynthesis Protein SpsA, Chain A"/>
    <property type="match status" value="1"/>
</dbReference>
<feature type="transmembrane region" description="Helical" evidence="12">
    <location>
        <begin position="1087"/>
        <end position="1107"/>
    </location>
</feature>
<feature type="region of interest" description="Disordered" evidence="11">
    <location>
        <begin position="1189"/>
        <end position="1242"/>
    </location>
</feature>